<evidence type="ECO:0000313" key="2">
    <source>
        <dbReference type="Proteomes" id="UP000261948"/>
    </source>
</evidence>
<sequence length="141" mass="16372">MFSYAIQKAGFDFDEVEQRGEVDLPGFLNAIDEFPWRAQHQQWDEQQDGALPTLVLQCEPEQRQLWISALGQALGQDFQLQSVSSQMRKHLFGKPKQERNVVVLDVHERSTVNQLCALFFQREFEVLDHEVQRLALLDGED</sequence>
<gene>
    <name evidence="1" type="ORF">DZC30_00450</name>
</gene>
<dbReference type="Proteomes" id="UP000261948">
    <property type="component" value="Unassembled WGS sequence"/>
</dbReference>
<evidence type="ECO:0000313" key="1">
    <source>
        <dbReference type="EMBL" id="RGE46922.1"/>
    </source>
</evidence>
<dbReference type="OrthoDB" id="9006088at2"/>
<proteinExistence type="predicted"/>
<protein>
    <submittedName>
        <fullName evidence="1">Uncharacterized protein</fullName>
    </submittedName>
</protein>
<comment type="caution">
    <text evidence="1">The sequence shown here is derived from an EMBL/GenBank/DDBJ whole genome shotgun (WGS) entry which is preliminary data.</text>
</comment>
<reference evidence="1 2" key="1">
    <citation type="submission" date="2018-08" db="EMBL/GenBank/DDBJ databases">
        <title>Comamonas testosteroni strain SWCO2.</title>
        <authorList>
            <person name="Jiang N."/>
            <person name="Zhang X.Z."/>
        </authorList>
    </citation>
    <scope>NUCLEOTIDE SEQUENCE [LARGE SCALE GENOMIC DNA]</scope>
    <source>
        <strain evidence="1 2">SWCO2</strain>
    </source>
</reference>
<dbReference type="AlphaFoldDB" id="A0A373FTQ0"/>
<accession>A0A373FTQ0</accession>
<name>A0A373FTQ0_COMTE</name>
<keyword evidence="2" id="KW-1185">Reference proteome</keyword>
<organism evidence="1 2">
    <name type="scientific">Comamonas testosteroni</name>
    <name type="common">Pseudomonas testosteroni</name>
    <dbReference type="NCBI Taxonomy" id="285"/>
    <lineage>
        <taxon>Bacteria</taxon>
        <taxon>Pseudomonadati</taxon>
        <taxon>Pseudomonadota</taxon>
        <taxon>Betaproteobacteria</taxon>
        <taxon>Burkholderiales</taxon>
        <taxon>Comamonadaceae</taxon>
        <taxon>Comamonas</taxon>
    </lineage>
</organism>
<dbReference type="EMBL" id="QURR01000001">
    <property type="protein sequence ID" value="RGE46922.1"/>
    <property type="molecule type" value="Genomic_DNA"/>
</dbReference>